<keyword evidence="1" id="KW-0547">Nucleotide-binding</keyword>
<comment type="pathway">
    <text evidence="1">Cofactor biosynthesis; adenosylcobalamin biosynthesis; adenosylcobalamin from cob(II)yrinate a,c-diamide: step 2/7.</text>
</comment>
<dbReference type="KEGG" id="psez:HME7025_00986"/>
<dbReference type="SUPFAM" id="SSF89028">
    <property type="entry name" value="Cobalamin adenosyltransferase-like"/>
    <property type="match status" value="1"/>
</dbReference>
<name>A0A2S2DUX0_9BACT</name>
<dbReference type="PANTHER" id="PTHR12213">
    <property type="entry name" value="CORRINOID ADENOSYLTRANSFERASE"/>
    <property type="match status" value="1"/>
</dbReference>
<dbReference type="Gene3D" id="1.20.1200.10">
    <property type="entry name" value="Cobalamin adenosyltransferase-like"/>
    <property type="match status" value="1"/>
</dbReference>
<dbReference type="Proteomes" id="UP000245468">
    <property type="component" value="Chromosome"/>
</dbReference>
<dbReference type="OrthoDB" id="9778896at2"/>
<dbReference type="PANTHER" id="PTHR12213:SF0">
    <property type="entry name" value="CORRINOID ADENOSYLTRANSFERASE MMAB"/>
    <property type="match status" value="1"/>
</dbReference>
<evidence type="ECO:0000256" key="1">
    <source>
        <dbReference type="RuleBase" id="RU366026"/>
    </source>
</evidence>
<keyword evidence="1" id="KW-0067">ATP-binding</keyword>
<comment type="similarity">
    <text evidence="1">Belongs to the Cob(I)alamin adenosyltransferase family.</text>
</comment>
<dbReference type="RefSeq" id="WP_109322576.1">
    <property type="nucleotide sequence ID" value="NZ_CP029346.1"/>
</dbReference>
<dbReference type="GO" id="GO:0008817">
    <property type="term" value="F:corrinoid adenosyltransferase activity"/>
    <property type="evidence" value="ECO:0007669"/>
    <property type="project" value="UniProtKB-UniRule"/>
</dbReference>
<keyword evidence="3" id="KW-1185">Reference proteome</keyword>
<dbReference type="GO" id="GO:0009236">
    <property type="term" value="P:cobalamin biosynthetic process"/>
    <property type="evidence" value="ECO:0007669"/>
    <property type="project" value="UniProtKB-UniRule"/>
</dbReference>
<accession>A0A2S2DUX0</accession>
<comment type="catalytic activity">
    <reaction evidence="1">
        <text>2 cob(II)yrinate a,c diamide + reduced [electron-transfer flavoprotein] + 2 ATP = 2 adenosylcob(III)yrinate a,c-diamide + 2 triphosphate + oxidized [electron-transfer flavoprotein] + 3 H(+)</text>
        <dbReference type="Rhea" id="RHEA:11528"/>
        <dbReference type="Rhea" id="RHEA-COMP:10685"/>
        <dbReference type="Rhea" id="RHEA-COMP:10686"/>
        <dbReference type="ChEBI" id="CHEBI:15378"/>
        <dbReference type="ChEBI" id="CHEBI:18036"/>
        <dbReference type="ChEBI" id="CHEBI:30616"/>
        <dbReference type="ChEBI" id="CHEBI:57692"/>
        <dbReference type="ChEBI" id="CHEBI:58307"/>
        <dbReference type="ChEBI" id="CHEBI:58503"/>
        <dbReference type="ChEBI" id="CHEBI:58537"/>
        <dbReference type="EC" id="2.5.1.17"/>
    </reaction>
</comment>
<organism evidence="2 3">
    <name type="scientific">Aquirufa nivalisilvae</name>
    <dbReference type="NCBI Taxonomy" id="2516557"/>
    <lineage>
        <taxon>Bacteria</taxon>
        <taxon>Pseudomonadati</taxon>
        <taxon>Bacteroidota</taxon>
        <taxon>Cytophagia</taxon>
        <taxon>Cytophagales</taxon>
        <taxon>Flectobacillaceae</taxon>
        <taxon>Aquirufa</taxon>
    </lineage>
</organism>
<dbReference type="UniPathway" id="UPA00148">
    <property type="reaction ID" value="UER00233"/>
</dbReference>
<evidence type="ECO:0000313" key="2">
    <source>
        <dbReference type="EMBL" id="AWL08850.1"/>
    </source>
</evidence>
<dbReference type="InterPro" id="IPR036451">
    <property type="entry name" value="CblAdoTrfase-like_sf"/>
</dbReference>
<dbReference type="InterPro" id="IPR016030">
    <property type="entry name" value="CblAdoTrfase-like"/>
</dbReference>
<sequence length="184" mass="20588">MAIYTKNGDKGFTRLADGNGVSKSDLRIDAIGDIDELNSYLGLLNTQLSDSLNTKVLGIQTSLFVLGAHVASDSTEFLGNMKLIELHDIVALEGLIDEMDEVLTPMRVFILPGGHETIALAQVCRTVCRRAERSLIRWVQAEEKEEAYQISIAYLNRLSDYLFMMCRYLHHSLGIPEIPWNSGR</sequence>
<protein>
    <recommendedName>
        <fullName evidence="1">Corrinoid adenosyltransferase</fullName>
        <ecNumber evidence="1">2.5.1.17</ecNumber>
    </recommendedName>
    <alternativeName>
        <fullName evidence="1">Cob(II)alamin adenosyltransferase</fullName>
    </alternativeName>
    <alternativeName>
        <fullName evidence="1">Cob(II)yrinic acid a,c-diamide adenosyltransferase</fullName>
    </alternativeName>
    <alternativeName>
        <fullName evidence="1">Cobinamide/cobalamin adenosyltransferase</fullName>
    </alternativeName>
</protein>
<dbReference type="Pfam" id="PF01923">
    <property type="entry name" value="Cob_adeno_trans"/>
    <property type="match status" value="1"/>
</dbReference>
<keyword evidence="1" id="KW-0169">Cobalamin biosynthesis</keyword>
<dbReference type="EMBL" id="CP029346">
    <property type="protein sequence ID" value="AWL08850.1"/>
    <property type="molecule type" value="Genomic_DNA"/>
</dbReference>
<dbReference type="NCBIfam" id="TIGR00636">
    <property type="entry name" value="PduO_Nterm"/>
    <property type="match status" value="1"/>
</dbReference>
<comment type="catalytic activity">
    <reaction evidence="1">
        <text>2 cob(II)alamin + reduced [electron-transfer flavoprotein] + 2 ATP = 2 adenosylcob(III)alamin + 2 triphosphate + oxidized [electron-transfer flavoprotein] + 3 H(+)</text>
        <dbReference type="Rhea" id="RHEA:28671"/>
        <dbReference type="Rhea" id="RHEA-COMP:10685"/>
        <dbReference type="Rhea" id="RHEA-COMP:10686"/>
        <dbReference type="ChEBI" id="CHEBI:15378"/>
        <dbReference type="ChEBI" id="CHEBI:16304"/>
        <dbReference type="ChEBI" id="CHEBI:18036"/>
        <dbReference type="ChEBI" id="CHEBI:18408"/>
        <dbReference type="ChEBI" id="CHEBI:30616"/>
        <dbReference type="ChEBI" id="CHEBI:57692"/>
        <dbReference type="ChEBI" id="CHEBI:58307"/>
        <dbReference type="EC" id="2.5.1.17"/>
    </reaction>
</comment>
<dbReference type="AlphaFoldDB" id="A0A2S2DUX0"/>
<dbReference type="InterPro" id="IPR029499">
    <property type="entry name" value="PduO-typ"/>
</dbReference>
<proteinExistence type="inferred from homology"/>
<keyword evidence="1 2" id="KW-0808">Transferase</keyword>
<dbReference type="EC" id="2.5.1.17" evidence="1"/>
<gene>
    <name evidence="2" type="primary">mmaB</name>
    <name evidence="2" type="ORF">HME7025_00986</name>
</gene>
<evidence type="ECO:0000313" key="3">
    <source>
        <dbReference type="Proteomes" id="UP000245468"/>
    </source>
</evidence>
<dbReference type="GO" id="GO:0005524">
    <property type="term" value="F:ATP binding"/>
    <property type="evidence" value="ECO:0007669"/>
    <property type="project" value="UniProtKB-UniRule"/>
</dbReference>
<reference evidence="3" key="1">
    <citation type="submission" date="2018-05" db="EMBL/GenBank/DDBJ databases">
        <title>Pseudarcicella sp. HME7025 Genome sequencing and assembly.</title>
        <authorList>
            <person name="Kim H."/>
            <person name="Kang H."/>
            <person name="Joh K."/>
        </authorList>
    </citation>
    <scope>NUCLEOTIDE SEQUENCE [LARGE SCALE GENOMIC DNA]</scope>
    <source>
        <strain evidence="3">HME7025</strain>
    </source>
</reference>